<dbReference type="SUPFAM" id="SSF51419">
    <property type="entry name" value="PLP-binding barrel"/>
    <property type="match status" value="1"/>
</dbReference>
<protein>
    <submittedName>
        <fullName evidence="5">Alanine racemase</fullName>
    </submittedName>
</protein>
<organism evidence="5 6">
    <name type="scientific">Pseudodesulfovibrio sediminis</name>
    <dbReference type="NCBI Taxonomy" id="2810563"/>
    <lineage>
        <taxon>Bacteria</taxon>
        <taxon>Pseudomonadati</taxon>
        <taxon>Thermodesulfobacteriota</taxon>
        <taxon>Desulfovibrionia</taxon>
        <taxon>Desulfovibrionales</taxon>
        <taxon>Desulfovibrionaceae</taxon>
    </lineage>
</organism>
<dbReference type="RefSeq" id="WP_229592615.1">
    <property type="nucleotide sequence ID" value="NZ_AP024485.1"/>
</dbReference>
<evidence type="ECO:0000313" key="5">
    <source>
        <dbReference type="EMBL" id="BCS86913.1"/>
    </source>
</evidence>
<comment type="cofactor">
    <cofactor evidence="1">
        <name>pyridoxal 5'-phosphate</name>
        <dbReference type="ChEBI" id="CHEBI:597326"/>
    </cofactor>
</comment>
<feature type="domain" description="Alanine racemase N-terminal" evidence="4">
    <location>
        <begin position="8"/>
        <end position="225"/>
    </location>
</feature>
<sequence length="352" mass="38589">MKTPYLEIDLSKIHDNAKNLNAMFGARGIEITGVTKCFLGDPRIANAIVTAGISSLGDSRIQNLIRMKKAHVNALFTLIRTPSASEVHDVVMYADVSFNTELAVIAELSKTAIAQKKIHTIVLMVEMGDLREGILRKDLGKTIEEVLQMKGIQIIGLGTNLTCLNGIVPTQYNMDNLSRLAKMYERIYGIKLSVISGGNSANFNWMLEHGNKSKVNNIRLGEAILLGRETLSRKPIDRLHLNAFSLVAEVIESKVKPSLPEGKAGQDAFGDTPIFEDKGEMLRSIVAMGRQDVQVKGLTPMIDVDILGSSSDHIILDTTTTPLHVGDHIRFNLDYAALLSSMTSPFVESSFI</sequence>
<dbReference type="Gene3D" id="3.20.20.10">
    <property type="entry name" value="Alanine racemase"/>
    <property type="match status" value="1"/>
</dbReference>
<evidence type="ECO:0000256" key="1">
    <source>
        <dbReference type="ARBA" id="ARBA00001933"/>
    </source>
</evidence>
<reference evidence="5" key="1">
    <citation type="journal article" date="2022" name="Arch. Microbiol.">
        <title>Pseudodesulfovibrio sediminis sp. nov., a mesophilic and neutrophilic sulfate-reducing bacterium isolated from sediment of a brackish lake.</title>
        <authorList>
            <person name="Takahashi A."/>
            <person name="Kojima H."/>
            <person name="Watanabe M."/>
            <person name="Fukui M."/>
        </authorList>
    </citation>
    <scope>NUCLEOTIDE SEQUENCE</scope>
    <source>
        <strain evidence="5">SF6</strain>
    </source>
</reference>
<name>A0ABM7P2A9_9BACT</name>
<dbReference type="Proteomes" id="UP001053296">
    <property type="component" value="Chromosome"/>
</dbReference>
<dbReference type="InterPro" id="IPR001608">
    <property type="entry name" value="Ala_racemase_N"/>
</dbReference>
<dbReference type="Pfam" id="PF01168">
    <property type="entry name" value="Ala_racemase_N"/>
    <property type="match status" value="1"/>
</dbReference>
<evidence type="ECO:0000256" key="2">
    <source>
        <dbReference type="ARBA" id="ARBA00022898"/>
    </source>
</evidence>
<evidence type="ECO:0000259" key="4">
    <source>
        <dbReference type="Pfam" id="PF01168"/>
    </source>
</evidence>
<accession>A0ABM7P2A9</accession>
<keyword evidence="3" id="KW-0413">Isomerase</keyword>
<evidence type="ECO:0000313" key="6">
    <source>
        <dbReference type="Proteomes" id="UP001053296"/>
    </source>
</evidence>
<dbReference type="PANTHER" id="PTHR30511:SF3">
    <property type="entry name" value="LYSINE RACEMASE"/>
    <property type="match status" value="1"/>
</dbReference>
<proteinExistence type="predicted"/>
<keyword evidence="2" id="KW-0663">Pyridoxal phosphate</keyword>
<dbReference type="InterPro" id="IPR029066">
    <property type="entry name" value="PLP-binding_barrel"/>
</dbReference>
<dbReference type="InterPro" id="IPR000821">
    <property type="entry name" value="Ala_racemase"/>
</dbReference>
<evidence type="ECO:0000256" key="3">
    <source>
        <dbReference type="ARBA" id="ARBA00023235"/>
    </source>
</evidence>
<dbReference type="EMBL" id="AP024485">
    <property type="protein sequence ID" value="BCS86913.1"/>
    <property type="molecule type" value="Genomic_DNA"/>
</dbReference>
<keyword evidence="6" id="KW-1185">Reference proteome</keyword>
<dbReference type="PANTHER" id="PTHR30511">
    <property type="entry name" value="ALANINE RACEMASE"/>
    <property type="match status" value="1"/>
</dbReference>
<gene>
    <name evidence="5" type="ORF">PSDVSF_01550</name>
</gene>
<dbReference type="CDD" id="cd06815">
    <property type="entry name" value="PLPDE_III_AR_like_1"/>
    <property type="match status" value="1"/>
</dbReference>